<organism evidence="2 3">
    <name type="scientific">Hypholoma sublateritium (strain FD-334 SS-4)</name>
    <dbReference type="NCBI Taxonomy" id="945553"/>
    <lineage>
        <taxon>Eukaryota</taxon>
        <taxon>Fungi</taxon>
        <taxon>Dikarya</taxon>
        <taxon>Basidiomycota</taxon>
        <taxon>Agaricomycotina</taxon>
        <taxon>Agaricomycetes</taxon>
        <taxon>Agaricomycetidae</taxon>
        <taxon>Agaricales</taxon>
        <taxon>Agaricineae</taxon>
        <taxon>Strophariaceae</taxon>
        <taxon>Hypholoma</taxon>
    </lineage>
</organism>
<protein>
    <submittedName>
        <fullName evidence="2">Uncharacterized protein</fullName>
    </submittedName>
</protein>
<accession>A0A0D2N836</accession>
<sequence length="418" mass="45774">MSAPLPATPALPNYDRVEAAYAAYRNVRALLGSVDAITPQLPWGQDATALFKDVAACDLVLSERSDMLALQNAGGDNFATPSEFSAFLQVTYKVFQHRRDKPDTKAADAVATSKTKDDEAAALRDAAKQSRKVSHTLSQFTTPLQMAAYLFQPWERREKSKAILADSDEEMEPVIIPDHPGRSLQASIHAPAAPEPMVVDDVPEGKTPSSRIDAPVKELPTGPRANGSLARERRAEVLYFPLAEITGVDTNSMAYRKIAKLNQTSRTVSTSKRQCSAMAPRTVAAAPAGAAVDQPAAIGEALERVRQLQQTEQLTITTRRGIAKERELLLAQLEEHNYHLRYNLKMRDIVMDSLSAWNAKHDSGGQSSRLSFSNYPAWQSFRIRLCRGIRIILGHRLSVPHGQVNNFPGNAVSGLLGV</sequence>
<keyword evidence="3" id="KW-1185">Reference proteome</keyword>
<name>A0A0D2N836_HYPSF</name>
<dbReference type="OrthoDB" id="10674256at2759"/>
<evidence type="ECO:0000256" key="1">
    <source>
        <dbReference type="SAM" id="MobiDB-lite"/>
    </source>
</evidence>
<evidence type="ECO:0000313" key="2">
    <source>
        <dbReference type="EMBL" id="KJA12926.1"/>
    </source>
</evidence>
<proteinExistence type="predicted"/>
<dbReference type="Proteomes" id="UP000054270">
    <property type="component" value="Unassembled WGS sequence"/>
</dbReference>
<dbReference type="AlphaFoldDB" id="A0A0D2N836"/>
<reference evidence="3" key="1">
    <citation type="submission" date="2014-04" db="EMBL/GenBank/DDBJ databases">
        <title>Evolutionary Origins and Diversification of the Mycorrhizal Mutualists.</title>
        <authorList>
            <consortium name="DOE Joint Genome Institute"/>
            <consortium name="Mycorrhizal Genomics Consortium"/>
            <person name="Kohler A."/>
            <person name="Kuo A."/>
            <person name="Nagy L.G."/>
            <person name="Floudas D."/>
            <person name="Copeland A."/>
            <person name="Barry K.W."/>
            <person name="Cichocki N."/>
            <person name="Veneault-Fourrey C."/>
            <person name="LaButti K."/>
            <person name="Lindquist E.A."/>
            <person name="Lipzen A."/>
            <person name="Lundell T."/>
            <person name="Morin E."/>
            <person name="Murat C."/>
            <person name="Riley R."/>
            <person name="Ohm R."/>
            <person name="Sun H."/>
            <person name="Tunlid A."/>
            <person name="Henrissat B."/>
            <person name="Grigoriev I.V."/>
            <person name="Hibbett D.S."/>
            <person name="Martin F."/>
        </authorList>
    </citation>
    <scope>NUCLEOTIDE SEQUENCE [LARGE SCALE GENOMIC DNA]</scope>
    <source>
        <strain evidence="3">FD-334 SS-4</strain>
    </source>
</reference>
<gene>
    <name evidence="2" type="ORF">HYPSUDRAFT_209990</name>
</gene>
<dbReference type="EMBL" id="KN817837">
    <property type="protein sequence ID" value="KJA12926.1"/>
    <property type="molecule type" value="Genomic_DNA"/>
</dbReference>
<feature type="region of interest" description="Disordered" evidence="1">
    <location>
        <begin position="203"/>
        <end position="226"/>
    </location>
</feature>
<evidence type="ECO:0000313" key="3">
    <source>
        <dbReference type="Proteomes" id="UP000054270"/>
    </source>
</evidence>